<dbReference type="STRING" id="1754192.A0A1Y1XE24"/>
<reference evidence="5 6" key="2">
    <citation type="submission" date="2016-08" db="EMBL/GenBank/DDBJ databases">
        <title>Pervasive Adenine N6-methylation of Active Genes in Fungi.</title>
        <authorList>
            <consortium name="DOE Joint Genome Institute"/>
            <person name="Mondo S.J."/>
            <person name="Dannebaum R.O."/>
            <person name="Kuo R.C."/>
            <person name="Labutti K."/>
            <person name="Haridas S."/>
            <person name="Kuo A."/>
            <person name="Salamov A."/>
            <person name="Ahrendt S.R."/>
            <person name="Lipzen A."/>
            <person name="Sullivan W."/>
            <person name="Andreopoulos W.B."/>
            <person name="Clum A."/>
            <person name="Lindquist E."/>
            <person name="Daum C."/>
            <person name="Ramamoorthy G.K."/>
            <person name="Gryganskyi A."/>
            <person name="Culley D."/>
            <person name="Magnuson J.K."/>
            <person name="James T.Y."/>
            <person name="O'Malley M.A."/>
            <person name="Stajich J.E."/>
            <person name="Spatafora J.W."/>
            <person name="Visel A."/>
            <person name="Grigoriev I.V."/>
        </authorList>
    </citation>
    <scope>NUCLEOTIDE SEQUENCE [LARGE SCALE GENOMIC DNA]</scope>
    <source>
        <strain evidence="5 6">S4</strain>
    </source>
</reference>
<feature type="compositionally biased region" description="Acidic residues" evidence="1">
    <location>
        <begin position="465"/>
        <end position="478"/>
    </location>
</feature>
<evidence type="ECO:0000313" key="6">
    <source>
        <dbReference type="Proteomes" id="UP000193944"/>
    </source>
</evidence>
<keyword evidence="2" id="KW-0472">Membrane</keyword>
<feature type="domain" description="Thioredoxin" evidence="4">
    <location>
        <begin position="99"/>
        <end position="157"/>
    </location>
</feature>
<dbReference type="CDD" id="cd02961">
    <property type="entry name" value="PDI_a_family"/>
    <property type="match status" value="1"/>
</dbReference>
<dbReference type="SUPFAM" id="SSF52833">
    <property type="entry name" value="Thioredoxin-like"/>
    <property type="match status" value="1"/>
</dbReference>
<dbReference type="Gene3D" id="3.40.30.10">
    <property type="entry name" value="Glutaredoxin"/>
    <property type="match status" value="1"/>
</dbReference>
<dbReference type="InterPro" id="IPR036249">
    <property type="entry name" value="Thioredoxin-like_sf"/>
</dbReference>
<dbReference type="InterPro" id="IPR013766">
    <property type="entry name" value="Thioredoxin_domain"/>
</dbReference>
<evidence type="ECO:0000313" key="5">
    <source>
        <dbReference type="EMBL" id="ORX84010.1"/>
    </source>
</evidence>
<feature type="compositionally biased region" description="Basic and acidic residues" evidence="1">
    <location>
        <begin position="479"/>
        <end position="527"/>
    </location>
</feature>
<feature type="compositionally biased region" description="Low complexity" evidence="1">
    <location>
        <begin position="422"/>
        <end position="434"/>
    </location>
</feature>
<evidence type="ECO:0000259" key="4">
    <source>
        <dbReference type="Pfam" id="PF00085"/>
    </source>
</evidence>
<dbReference type="AlphaFoldDB" id="A0A1Y1XE24"/>
<dbReference type="Pfam" id="PF00085">
    <property type="entry name" value="Thioredoxin"/>
    <property type="match status" value="1"/>
</dbReference>
<evidence type="ECO:0000256" key="2">
    <source>
        <dbReference type="SAM" id="Phobius"/>
    </source>
</evidence>
<organism evidence="5 6">
    <name type="scientific">Anaeromyces robustus</name>
    <dbReference type="NCBI Taxonomy" id="1754192"/>
    <lineage>
        <taxon>Eukaryota</taxon>
        <taxon>Fungi</taxon>
        <taxon>Fungi incertae sedis</taxon>
        <taxon>Chytridiomycota</taxon>
        <taxon>Chytridiomycota incertae sedis</taxon>
        <taxon>Neocallimastigomycetes</taxon>
        <taxon>Neocallimastigales</taxon>
        <taxon>Neocallimastigaceae</taxon>
        <taxon>Anaeromyces</taxon>
    </lineage>
</organism>
<feature type="region of interest" description="Disordered" evidence="1">
    <location>
        <begin position="822"/>
        <end position="850"/>
    </location>
</feature>
<feature type="compositionally biased region" description="Basic and acidic residues" evidence="1">
    <location>
        <begin position="401"/>
        <end position="421"/>
    </location>
</feature>
<feature type="region of interest" description="Disordered" evidence="1">
    <location>
        <begin position="297"/>
        <end position="447"/>
    </location>
</feature>
<feature type="region of interest" description="Disordered" evidence="1">
    <location>
        <begin position="758"/>
        <end position="805"/>
    </location>
</feature>
<evidence type="ECO:0000256" key="1">
    <source>
        <dbReference type="SAM" id="MobiDB-lite"/>
    </source>
</evidence>
<feature type="transmembrane region" description="Helical" evidence="2">
    <location>
        <begin position="571"/>
        <end position="592"/>
    </location>
</feature>
<feature type="chain" id="PRO_5012349982" description="Thioredoxin domain-containing protein" evidence="3">
    <location>
        <begin position="25"/>
        <end position="876"/>
    </location>
</feature>
<dbReference type="EMBL" id="MCFG01000060">
    <property type="protein sequence ID" value="ORX84010.1"/>
    <property type="molecule type" value="Genomic_DNA"/>
</dbReference>
<keyword evidence="2" id="KW-1133">Transmembrane helix</keyword>
<proteinExistence type="predicted"/>
<feature type="region of interest" description="Disordered" evidence="1">
    <location>
        <begin position="461"/>
        <end position="542"/>
    </location>
</feature>
<comment type="caution">
    <text evidence="5">The sequence shown here is derived from an EMBL/GenBank/DDBJ whole genome shotgun (WGS) entry which is preliminary data.</text>
</comment>
<name>A0A1Y1XE24_9FUNG</name>
<keyword evidence="3" id="KW-0732">Signal</keyword>
<reference evidence="5 6" key="1">
    <citation type="submission" date="2016-08" db="EMBL/GenBank/DDBJ databases">
        <title>A Parts List for Fungal Cellulosomes Revealed by Comparative Genomics.</title>
        <authorList>
            <consortium name="DOE Joint Genome Institute"/>
            <person name="Haitjema C.H."/>
            <person name="Gilmore S.P."/>
            <person name="Henske J.K."/>
            <person name="Solomon K.V."/>
            <person name="De Groot R."/>
            <person name="Kuo A."/>
            <person name="Mondo S.J."/>
            <person name="Salamov A.A."/>
            <person name="Labutti K."/>
            <person name="Zhao Z."/>
            <person name="Chiniquy J."/>
            <person name="Barry K."/>
            <person name="Brewer H.M."/>
            <person name="Purvine S.O."/>
            <person name="Wright A.T."/>
            <person name="Boxma B."/>
            <person name="Van Alen T."/>
            <person name="Hackstein J.H."/>
            <person name="Baker S.E."/>
            <person name="Grigoriev I.V."/>
            <person name="O'Malley M.A."/>
        </authorList>
    </citation>
    <scope>NUCLEOTIDE SEQUENCE [LARGE SCALE GENOMIC DNA]</scope>
    <source>
        <strain evidence="5 6">S4</strain>
    </source>
</reference>
<feature type="signal peptide" evidence="3">
    <location>
        <begin position="1"/>
        <end position="24"/>
    </location>
</feature>
<feature type="compositionally biased region" description="Low complexity" evidence="1">
    <location>
        <begin position="297"/>
        <end position="310"/>
    </location>
</feature>
<keyword evidence="6" id="KW-1185">Reference proteome</keyword>
<dbReference type="OrthoDB" id="427280at2759"/>
<dbReference type="Proteomes" id="UP000193944">
    <property type="component" value="Unassembled WGS sequence"/>
</dbReference>
<accession>A0A1Y1XE24</accession>
<evidence type="ECO:0000256" key="3">
    <source>
        <dbReference type="SAM" id="SignalP"/>
    </source>
</evidence>
<sequence>MAILTKYLIITLLIIIFNVWCIKSEDIVVEQKGKNEQQSSYESKHSEDDNDINKYLKILSPEEFKQHGGPWLIFFGSKASIKSETFSAIWLDVQNEADKEKLTNIVNIAKVECTQYAVFCKENNIEYFPTLILFNNGKKVNEFKQYQNANDVIKYLREVADIYNPKKNNEENKKATTEEIREQKLKELKKQFYLKKLKLLKSHKSPNLIKDLLLDSKEIDELDTTLFDKLFKEKESNGGYDKKLEKMKKEAHNIYDLDKNERFTDLKDNLLDTLNDFEHSFDFAVRDMIKNADETLNSLKSNNNNNNENYKNNDKQDSSKEKIVKNTDHEKYIYNSSTSKLNEKENNNPGEENDISSSSSTNEDYQKVKLIVSDDESSVNERKVDTKTIPPKYIQNSNKKYSNEETNRSDISDDSSKKNENDITIDNDNNNVYENDNDNKNINDDDKINNEEVNRYINEAFNINEDGDTEENSSNEDNYDYRAEDRGRDEYDGRIEDSDKDENDGKSEDSDKYEYDPRVEDSSKDESDNSDDDDSQKVYQKQNYLRVNQKPIQKTGFIKKLLSPFKSLKSLFVLFVILSCLYALIRYTSILNSNIFKFKNKKSYSSYYDYNAFGSASNTNDFYNSSTYSMGSSNNNNNNVNKYFADGPGLINRKYVNYNPIPVSNSTSFASASSSNNRMPPLPNPTVPPTHNQSSYTIPSTQPVAMPNYNNGMNNMNGVMNNNNNNNSNNTNNTNININTKFYPAQAFALHQNNYYNSNNNNINKNQPNYNQTPISSNPTNLSLPTTNNNVNYNNNNNTNNNNRPSYNTMNYSMSTIYDHSNKNQQMTSNPNNLNNTQDIKGQNQNFRKSDSNLYNRSININSPYFPNQQSGNYNQ</sequence>
<feature type="compositionally biased region" description="Basic and acidic residues" evidence="1">
    <location>
        <begin position="437"/>
        <end position="447"/>
    </location>
</feature>
<keyword evidence="2" id="KW-0812">Transmembrane</keyword>
<protein>
    <recommendedName>
        <fullName evidence="4">Thioredoxin domain-containing protein</fullName>
    </recommendedName>
</protein>
<feature type="compositionally biased region" description="Basic and acidic residues" evidence="1">
    <location>
        <begin position="311"/>
        <end position="332"/>
    </location>
</feature>
<gene>
    <name evidence="5" type="ORF">BCR32DRAFT_266584</name>
</gene>